<dbReference type="SUPFAM" id="SSF55729">
    <property type="entry name" value="Acyl-CoA N-acyltransferases (Nat)"/>
    <property type="match status" value="1"/>
</dbReference>
<dbReference type="PANTHER" id="PTHR10908:SF0">
    <property type="entry name" value="SEROTONIN N-ACETYLTRANSFERASE"/>
    <property type="match status" value="1"/>
</dbReference>
<dbReference type="InterPro" id="IPR016181">
    <property type="entry name" value="Acyl_CoA_acyltransferase"/>
</dbReference>
<gene>
    <name evidence="4" type="ORF">IV64_GL002633</name>
</gene>
<evidence type="ECO:0000259" key="3">
    <source>
        <dbReference type="PROSITE" id="PS51186"/>
    </source>
</evidence>
<dbReference type="STRING" id="942150.IV64_GL002633"/>
<dbReference type="EMBL" id="JQCL01000057">
    <property type="protein sequence ID" value="KRO10939.1"/>
    <property type="molecule type" value="Genomic_DNA"/>
</dbReference>
<evidence type="ECO:0000313" key="5">
    <source>
        <dbReference type="Proteomes" id="UP000051783"/>
    </source>
</evidence>
<reference evidence="4 5" key="1">
    <citation type="journal article" date="2015" name="Genome Announc.">
        <title>Expanding the biotechnology potential of lactobacilli through comparative genomics of 213 strains and associated genera.</title>
        <authorList>
            <person name="Sun Z."/>
            <person name="Harris H.M."/>
            <person name="McCann A."/>
            <person name="Guo C."/>
            <person name="Argimon S."/>
            <person name="Zhang W."/>
            <person name="Yang X."/>
            <person name="Jeffery I.B."/>
            <person name="Cooney J.C."/>
            <person name="Kagawa T.F."/>
            <person name="Liu W."/>
            <person name="Song Y."/>
            <person name="Salvetti E."/>
            <person name="Wrobel A."/>
            <person name="Rasinkangas P."/>
            <person name="Parkhill J."/>
            <person name="Rea M.C."/>
            <person name="O'Sullivan O."/>
            <person name="Ritari J."/>
            <person name="Douillard F.P."/>
            <person name="Paul Ross R."/>
            <person name="Yang R."/>
            <person name="Briner A.E."/>
            <person name="Felis G.E."/>
            <person name="de Vos W.M."/>
            <person name="Barrangou R."/>
            <person name="Klaenhammer T.R."/>
            <person name="Caufield P.W."/>
            <person name="Cui Y."/>
            <person name="Zhang H."/>
            <person name="O'Toole P.W."/>
        </authorList>
    </citation>
    <scope>NUCLEOTIDE SEQUENCE [LARGE SCALE GENOMIC DNA]</scope>
    <source>
        <strain evidence="4 5">LMG 26013</strain>
    </source>
</reference>
<dbReference type="InterPro" id="IPR051635">
    <property type="entry name" value="SNAT-like"/>
</dbReference>
<dbReference type="GO" id="GO:0008080">
    <property type="term" value="F:N-acetyltransferase activity"/>
    <property type="evidence" value="ECO:0007669"/>
    <property type="project" value="UniProtKB-ARBA"/>
</dbReference>
<evidence type="ECO:0000256" key="1">
    <source>
        <dbReference type="ARBA" id="ARBA00022679"/>
    </source>
</evidence>
<name>A0A0R2MFL2_9LACO</name>
<proteinExistence type="predicted"/>
<dbReference type="OrthoDB" id="9800962at2"/>
<dbReference type="PANTHER" id="PTHR10908">
    <property type="entry name" value="SEROTONIN N-ACETYLTRANSFERASE"/>
    <property type="match status" value="1"/>
</dbReference>
<evidence type="ECO:0000256" key="2">
    <source>
        <dbReference type="ARBA" id="ARBA00023315"/>
    </source>
</evidence>
<dbReference type="Gene3D" id="3.40.630.30">
    <property type="match status" value="1"/>
</dbReference>
<dbReference type="RefSeq" id="WP_057706383.1">
    <property type="nucleotide sequence ID" value="NZ_JQCL01000057.1"/>
</dbReference>
<dbReference type="InterPro" id="IPR000182">
    <property type="entry name" value="GNAT_dom"/>
</dbReference>
<dbReference type="AlphaFoldDB" id="A0A0R2MFL2"/>
<sequence>MQITPVKVTDLPQIMTIERAGFSDAEAGSQATYQERIQKLESTFLVARDDDVVLGFIVGPATTERYIEDEMFATTPTNLAHGGHQLVFTLAVAPAARHQHVGSQLLAALEADARAKGRTSLSLTCLKRLVPFYEQNGFTNQGVAASSHADETWYNLEKVWDK</sequence>
<organism evidence="4 5">
    <name type="scientific">Lactiplantibacillus xiangfangensis</name>
    <dbReference type="NCBI Taxonomy" id="942150"/>
    <lineage>
        <taxon>Bacteria</taxon>
        <taxon>Bacillati</taxon>
        <taxon>Bacillota</taxon>
        <taxon>Bacilli</taxon>
        <taxon>Lactobacillales</taxon>
        <taxon>Lactobacillaceae</taxon>
        <taxon>Lactiplantibacillus</taxon>
    </lineage>
</organism>
<dbReference type="Pfam" id="PF00583">
    <property type="entry name" value="Acetyltransf_1"/>
    <property type="match status" value="1"/>
</dbReference>
<keyword evidence="1 4" id="KW-0808">Transferase</keyword>
<comment type="caution">
    <text evidence="4">The sequence shown here is derived from an EMBL/GenBank/DDBJ whole genome shotgun (WGS) entry which is preliminary data.</text>
</comment>
<protein>
    <submittedName>
        <fullName evidence="4">Acetyltransferase</fullName>
    </submittedName>
</protein>
<dbReference type="PROSITE" id="PS51186">
    <property type="entry name" value="GNAT"/>
    <property type="match status" value="1"/>
</dbReference>
<keyword evidence="5" id="KW-1185">Reference proteome</keyword>
<dbReference type="Proteomes" id="UP000051783">
    <property type="component" value="Unassembled WGS sequence"/>
</dbReference>
<dbReference type="PATRIC" id="fig|942150.3.peg.2744"/>
<keyword evidence="2" id="KW-0012">Acyltransferase</keyword>
<feature type="domain" description="N-acetyltransferase" evidence="3">
    <location>
        <begin position="1"/>
        <end position="162"/>
    </location>
</feature>
<dbReference type="CDD" id="cd04301">
    <property type="entry name" value="NAT_SF"/>
    <property type="match status" value="1"/>
</dbReference>
<evidence type="ECO:0000313" key="4">
    <source>
        <dbReference type="EMBL" id="KRO10939.1"/>
    </source>
</evidence>
<accession>A0A0R2MFL2</accession>